<dbReference type="Proteomes" id="UP000218432">
    <property type="component" value="Chromosome 1"/>
</dbReference>
<dbReference type="RefSeq" id="WP_096470493.1">
    <property type="nucleotide sequence ID" value="NZ_AP018111.1"/>
</dbReference>
<sequence>MSDGTSKRVKQAVKDGRLPNMRDPGNVGYIPPAAGLARARFVGYFELGTHEEEFEGKKRDREKVDLVFELSGPNHEPRKLDDGTLIPVRITAQETLDLAYGSSFYELFDAMGTACGGGATHIAEMLGKPFIIEVFHRRSRDGKRVYAKLRGPDGYNVKGTAQHDLKMGKLVVVEVSPAITETKAFIWDIATAADWHGIYIDGEYPERRDAGGTLIAPSRSKNVIQEKIASAKNWTHHPLSKNVTLGPGSQEPPRESMRP</sequence>
<reference evidence="2 3" key="1">
    <citation type="journal article" date="2017" name="Genome Announc.">
        <title>Complete Genome Sequence of Burkholderia stabilis FERMP-21014.</title>
        <authorList>
            <person name="Konishi K."/>
            <person name="Kumagai T."/>
            <person name="Sakasegawa S."/>
            <person name="Tamura T."/>
        </authorList>
    </citation>
    <scope>NUCLEOTIDE SEQUENCE [LARGE SCALE GENOMIC DNA]</scope>
    <source>
        <strain evidence="2 3">FERMP-21014</strain>
    </source>
</reference>
<gene>
    <name evidence="2" type="ORF">BSFP_000080</name>
</gene>
<protein>
    <submittedName>
        <fullName evidence="2">Uncharacterized protein</fullName>
    </submittedName>
</protein>
<feature type="region of interest" description="Disordered" evidence="1">
    <location>
        <begin position="1"/>
        <end position="25"/>
    </location>
</feature>
<name>A0A1Y1BBN1_9BURK</name>
<feature type="region of interest" description="Disordered" evidence="1">
    <location>
        <begin position="231"/>
        <end position="259"/>
    </location>
</feature>
<dbReference type="AlphaFoldDB" id="A0A1Y1BBN1"/>
<evidence type="ECO:0000313" key="3">
    <source>
        <dbReference type="Proteomes" id="UP000218432"/>
    </source>
</evidence>
<proteinExistence type="predicted"/>
<accession>A0A1Y1BBN1</accession>
<evidence type="ECO:0000256" key="1">
    <source>
        <dbReference type="SAM" id="MobiDB-lite"/>
    </source>
</evidence>
<evidence type="ECO:0000313" key="2">
    <source>
        <dbReference type="EMBL" id="BAX57222.1"/>
    </source>
</evidence>
<dbReference type="EMBL" id="AP018111">
    <property type="protein sequence ID" value="BAX57222.1"/>
    <property type="molecule type" value="Genomic_DNA"/>
</dbReference>
<organism evidence="2 3">
    <name type="scientific">Burkholderia stabilis</name>
    <dbReference type="NCBI Taxonomy" id="95485"/>
    <lineage>
        <taxon>Bacteria</taxon>
        <taxon>Pseudomonadati</taxon>
        <taxon>Pseudomonadota</taxon>
        <taxon>Betaproteobacteria</taxon>
        <taxon>Burkholderiales</taxon>
        <taxon>Burkholderiaceae</taxon>
        <taxon>Burkholderia</taxon>
        <taxon>Burkholderia cepacia complex</taxon>
    </lineage>
</organism>